<dbReference type="SUPFAM" id="SSF47616">
    <property type="entry name" value="GST C-terminal domain-like"/>
    <property type="match status" value="1"/>
</dbReference>
<protein>
    <submittedName>
        <fullName evidence="5">ARAD1D38676p</fullName>
    </submittedName>
</protein>
<dbReference type="Gene3D" id="3.40.30.10">
    <property type="entry name" value="Glutaredoxin"/>
    <property type="match status" value="1"/>
</dbReference>
<accession>A0A060TIH8</accession>
<feature type="domain" description="GST C-terminal" evidence="4">
    <location>
        <begin position="89"/>
        <end position="204"/>
    </location>
</feature>
<evidence type="ECO:0000256" key="2">
    <source>
        <dbReference type="RuleBase" id="RU003494"/>
    </source>
</evidence>
<sequence length="204" mass="22954">MSYTLYYLPAASSFSVHIMLAEAGAEYKAIAVQRGKAGLETPEGNHLSQVNPKGTAPALIHNGTLRTEAAVIGRYLAAQFPDKLYFPQEGEEMWEALELSNYLSTDLHKTHTPLFEGLGHIAEAKEKTFERLDRTYTYLNNVLEGKKYLLGDKISILDFYLFNVMLWADMVDYDLSKFPNLIAFQKTVRERPSVAQALKEEGLA</sequence>
<dbReference type="InterPro" id="IPR004046">
    <property type="entry name" value="GST_C"/>
</dbReference>
<dbReference type="Gene3D" id="1.20.1050.10">
    <property type="match status" value="1"/>
</dbReference>
<dbReference type="SFLD" id="SFLDS00019">
    <property type="entry name" value="Glutathione_Transferase_(cytos"/>
    <property type="match status" value="1"/>
</dbReference>
<dbReference type="InterPro" id="IPR004045">
    <property type="entry name" value="Glutathione_S-Trfase_N"/>
</dbReference>
<reference evidence="5" key="2">
    <citation type="submission" date="2014-06" db="EMBL/GenBank/DDBJ databases">
        <title>The complete genome of Blastobotrys (Arxula) adeninivorans LS3 - a yeast of biotechnological interest.</title>
        <authorList>
            <person name="Kunze G."/>
            <person name="Gaillardin C."/>
            <person name="Czernicka M."/>
            <person name="Durrens P."/>
            <person name="Martin T."/>
            <person name="Boer E."/>
            <person name="Gabaldon T."/>
            <person name="Cruz J."/>
            <person name="Talla E."/>
            <person name="Marck C."/>
            <person name="Goffeau A."/>
            <person name="Barbe V."/>
            <person name="Baret P."/>
            <person name="Baronian K."/>
            <person name="Beier S."/>
            <person name="Bleykasten C."/>
            <person name="Bode R."/>
            <person name="Casaregola S."/>
            <person name="Despons L."/>
            <person name="Fairhead C."/>
            <person name="Giersberg M."/>
            <person name="Gierski P."/>
            <person name="Hahnel U."/>
            <person name="Hartmann A."/>
            <person name="Jankowska D."/>
            <person name="Jubin C."/>
            <person name="Jung P."/>
            <person name="Lafontaine I."/>
            <person name="Leh-Louis V."/>
            <person name="Lemaire M."/>
            <person name="Marcet-Houben M."/>
            <person name="Mascher M."/>
            <person name="Morel G."/>
            <person name="Richard G.-F."/>
            <person name="Riechen J."/>
            <person name="Sacerdot C."/>
            <person name="Sarkar A."/>
            <person name="Savel G."/>
            <person name="Schacherer J."/>
            <person name="Sherman D."/>
            <person name="Straub M.-L."/>
            <person name="Stein N."/>
            <person name="Thierry A."/>
            <person name="Trautwein-Schult A."/>
            <person name="Westhof E."/>
            <person name="Worch S."/>
            <person name="Dujon B."/>
            <person name="Souciet J.-L."/>
            <person name="Wincker P."/>
            <person name="Scholz U."/>
            <person name="Neuveglise N."/>
        </authorList>
    </citation>
    <scope>NUCLEOTIDE SEQUENCE</scope>
    <source>
        <strain evidence="5">LS3</strain>
    </source>
</reference>
<organism evidence="5">
    <name type="scientific">Blastobotrys adeninivorans</name>
    <name type="common">Yeast</name>
    <name type="synonym">Arxula adeninivorans</name>
    <dbReference type="NCBI Taxonomy" id="409370"/>
    <lineage>
        <taxon>Eukaryota</taxon>
        <taxon>Fungi</taxon>
        <taxon>Dikarya</taxon>
        <taxon>Ascomycota</taxon>
        <taxon>Saccharomycotina</taxon>
        <taxon>Dipodascomycetes</taxon>
        <taxon>Dipodascales</taxon>
        <taxon>Trichomonascaceae</taxon>
        <taxon>Blastobotrys</taxon>
    </lineage>
</organism>
<dbReference type="PANTHER" id="PTHR44051">
    <property type="entry name" value="GLUTATHIONE S-TRANSFERASE-RELATED"/>
    <property type="match status" value="1"/>
</dbReference>
<name>A0A060TIH8_BLAAD</name>
<gene>
    <name evidence="5" type="ORF">GNLVRS02_ARAD1D38676g</name>
</gene>
<dbReference type="InterPro" id="IPR036249">
    <property type="entry name" value="Thioredoxin-like_sf"/>
</dbReference>
<dbReference type="SFLD" id="SFLDG00358">
    <property type="entry name" value="Main_(cytGST)"/>
    <property type="match status" value="1"/>
</dbReference>
<proteinExistence type="inferred from homology"/>
<dbReference type="SUPFAM" id="SSF52833">
    <property type="entry name" value="Thioredoxin-like"/>
    <property type="match status" value="1"/>
</dbReference>
<comment type="similarity">
    <text evidence="1 2">Belongs to the GST superfamily.</text>
</comment>
<dbReference type="PANTHER" id="PTHR44051:SF8">
    <property type="entry name" value="GLUTATHIONE S-TRANSFERASE GSTA"/>
    <property type="match status" value="1"/>
</dbReference>
<dbReference type="PROSITE" id="PS50405">
    <property type="entry name" value="GST_CTER"/>
    <property type="match status" value="1"/>
</dbReference>
<reference evidence="5" key="1">
    <citation type="submission" date="2014-02" db="EMBL/GenBank/DDBJ databases">
        <authorList>
            <person name="Genoscope - CEA"/>
        </authorList>
    </citation>
    <scope>NUCLEOTIDE SEQUENCE</scope>
    <source>
        <strain evidence="5">LS3</strain>
    </source>
</reference>
<dbReference type="InterPro" id="IPR010987">
    <property type="entry name" value="Glutathione-S-Trfase_C-like"/>
</dbReference>
<evidence type="ECO:0000313" key="5">
    <source>
        <dbReference type="EMBL" id="CDP38617.1"/>
    </source>
</evidence>
<dbReference type="Pfam" id="PF02798">
    <property type="entry name" value="GST_N"/>
    <property type="match status" value="1"/>
</dbReference>
<dbReference type="PhylomeDB" id="A0A060TIH8"/>
<evidence type="ECO:0000259" key="3">
    <source>
        <dbReference type="PROSITE" id="PS50404"/>
    </source>
</evidence>
<dbReference type="InterPro" id="IPR040079">
    <property type="entry name" value="Glutathione_S-Trfase"/>
</dbReference>
<feature type="domain" description="GST N-terminal" evidence="3">
    <location>
        <begin position="1"/>
        <end position="84"/>
    </location>
</feature>
<evidence type="ECO:0000256" key="1">
    <source>
        <dbReference type="ARBA" id="ARBA00007409"/>
    </source>
</evidence>
<dbReference type="PROSITE" id="PS50404">
    <property type="entry name" value="GST_NTER"/>
    <property type="match status" value="1"/>
</dbReference>
<dbReference type="SFLD" id="SFLDG01150">
    <property type="entry name" value="Main.1:_Beta-like"/>
    <property type="match status" value="1"/>
</dbReference>
<dbReference type="CDD" id="cd03188">
    <property type="entry name" value="GST_C_Beta"/>
    <property type="match status" value="1"/>
</dbReference>
<dbReference type="Pfam" id="PF00043">
    <property type="entry name" value="GST_C"/>
    <property type="match status" value="1"/>
</dbReference>
<dbReference type="InterPro" id="IPR036282">
    <property type="entry name" value="Glutathione-S-Trfase_C_sf"/>
</dbReference>
<dbReference type="AlphaFoldDB" id="A0A060TIH8"/>
<dbReference type="EMBL" id="HG937694">
    <property type="protein sequence ID" value="CDP38617.1"/>
    <property type="molecule type" value="Genomic_DNA"/>
</dbReference>
<dbReference type="CDD" id="cd03057">
    <property type="entry name" value="GST_N_Beta"/>
    <property type="match status" value="1"/>
</dbReference>
<evidence type="ECO:0000259" key="4">
    <source>
        <dbReference type="PROSITE" id="PS50405"/>
    </source>
</evidence>